<evidence type="ECO:0008006" key="3">
    <source>
        <dbReference type="Google" id="ProtNLM"/>
    </source>
</evidence>
<dbReference type="HOGENOM" id="CLU_833380_0_0_10"/>
<sequence>MRCGNLSSLDQLVIDAACDAAVSNSFDPNKVVISYHPKGQDPRTSQGGVNGSAIEHWNSIDGRRLAVPEPVKQADVLILLGGYGDASGTYTAANWARQDGTPILPIATFNMAAGNIFDDLPDTQDATKITGLAKDDLQLLRKSQSVLVTSEAIQVYAEQVISLAEKAALSRDVFVIMSFEEEDHLKDYMAAVKAVCKGAGFEAVRTDTRPAPNAHQIIDSIHEHIQACGFVIADLTNERPNVYYEIGYAMGLNKKLILTSKKDGKVHFDLQGYNRIEWSGSENLKEQLKPIVEEFARSFGLSST</sequence>
<dbReference type="eggNOG" id="COG3613">
    <property type="taxonomic scope" value="Bacteria"/>
</dbReference>
<dbReference type="AlphaFoldDB" id="B4S6V8"/>
<organism evidence="1 2">
    <name type="scientific">Prosthecochloris aestuarii (strain DSM 271 / SK 413)</name>
    <dbReference type="NCBI Taxonomy" id="290512"/>
    <lineage>
        <taxon>Bacteria</taxon>
        <taxon>Pseudomonadati</taxon>
        <taxon>Chlorobiota</taxon>
        <taxon>Chlorobiia</taxon>
        <taxon>Chlorobiales</taxon>
        <taxon>Chlorobiaceae</taxon>
        <taxon>Prosthecochloris</taxon>
    </lineage>
</organism>
<protein>
    <recommendedName>
        <fullName evidence="3">Nucleoside 2-deoxyribosyltransferase</fullName>
    </recommendedName>
</protein>
<dbReference type="Gene3D" id="3.40.50.450">
    <property type="match status" value="1"/>
</dbReference>
<dbReference type="EMBL" id="CP001108">
    <property type="protein sequence ID" value="ACF47313.1"/>
    <property type="molecule type" value="Genomic_DNA"/>
</dbReference>
<dbReference type="Proteomes" id="UP000002725">
    <property type="component" value="Chromosome"/>
</dbReference>
<dbReference type="SUPFAM" id="SSF52309">
    <property type="entry name" value="N-(deoxy)ribosyltransferase-like"/>
    <property type="match status" value="1"/>
</dbReference>
<proteinExistence type="predicted"/>
<evidence type="ECO:0000313" key="2">
    <source>
        <dbReference type="Proteomes" id="UP000002725"/>
    </source>
</evidence>
<reference evidence="1" key="1">
    <citation type="submission" date="2008-06" db="EMBL/GenBank/DDBJ databases">
        <title>Complete sequence of chromosome of Prosthecochloris aestuarii DSM 271.</title>
        <authorList>
            <consortium name="US DOE Joint Genome Institute"/>
            <person name="Lucas S."/>
            <person name="Copeland A."/>
            <person name="Lapidus A."/>
            <person name="Glavina del Rio T."/>
            <person name="Dalin E."/>
            <person name="Tice H."/>
            <person name="Bruce D."/>
            <person name="Goodwin L."/>
            <person name="Pitluck S."/>
            <person name="Schmutz J."/>
            <person name="Larimer F."/>
            <person name="Land M."/>
            <person name="Hauser L."/>
            <person name="Kyrpides N."/>
            <person name="Anderson I."/>
            <person name="Liu Z."/>
            <person name="Li T."/>
            <person name="Zhao F."/>
            <person name="Overmann J."/>
            <person name="Bryant D.A."/>
            <person name="Richardson P."/>
        </authorList>
    </citation>
    <scope>NUCLEOTIDE SEQUENCE [LARGE SCALE GENOMIC DNA]</scope>
    <source>
        <strain evidence="1">DSM 271</strain>
    </source>
</reference>
<keyword evidence="2" id="KW-1185">Reference proteome</keyword>
<dbReference type="KEGG" id="paa:Paes_2319"/>
<accession>B4S6V8</accession>
<gene>
    <name evidence="1" type="ordered locus">Paes_2319</name>
</gene>
<evidence type="ECO:0000313" key="1">
    <source>
        <dbReference type="EMBL" id="ACF47313.1"/>
    </source>
</evidence>
<name>B4S6V8_PROA2</name>